<dbReference type="InterPro" id="IPR030475">
    <property type="entry name" value="RNR_small_AS"/>
</dbReference>
<dbReference type="PIRSF" id="PIRSF000355">
    <property type="entry name" value="NrdB"/>
    <property type="match status" value="1"/>
</dbReference>
<organism evidence="3">
    <name type="scientific">viral metagenome</name>
    <dbReference type="NCBI Taxonomy" id="1070528"/>
    <lineage>
        <taxon>unclassified sequences</taxon>
        <taxon>metagenomes</taxon>
        <taxon>organismal metagenomes</taxon>
    </lineage>
</organism>
<comment type="similarity">
    <text evidence="1">Belongs to the ribonucleoside diphosphate reductase small chain family.</text>
</comment>
<dbReference type="GO" id="GO:0009263">
    <property type="term" value="P:deoxyribonucleotide biosynthetic process"/>
    <property type="evidence" value="ECO:0007669"/>
    <property type="project" value="InterPro"/>
</dbReference>
<keyword evidence="2" id="KW-0472">Membrane</keyword>
<name>A0A6C0B9T0_9ZZZZ</name>
<dbReference type="CDD" id="cd01049">
    <property type="entry name" value="RNRR2"/>
    <property type="match status" value="1"/>
</dbReference>
<dbReference type="InterPro" id="IPR012348">
    <property type="entry name" value="RNR-like"/>
</dbReference>
<dbReference type="Pfam" id="PF00268">
    <property type="entry name" value="Ribonuc_red_sm"/>
    <property type="match status" value="1"/>
</dbReference>
<dbReference type="PROSITE" id="PS00368">
    <property type="entry name" value="RIBORED_SMALL"/>
    <property type="match status" value="1"/>
</dbReference>
<feature type="transmembrane region" description="Helical" evidence="2">
    <location>
        <begin position="63"/>
        <end position="84"/>
    </location>
</feature>
<protein>
    <submittedName>
        <fullName evidence="3">Uncharacterized protein</fullName>
    </submittedName>
</protein>
<keyword evidence="2" id="KW-0812">Transmembrane</keyword>
<keyword evidence="2" id="KW-1133">Transmembrane helix</keyword>
<reference evidence="3" key="1">
    <citation type="journal article" date="2020" name="Nature">
        <title>Giant virus diversity and host interactions through global metagenomics.</title>
        <authorList>
            <person name="Schulz F."/>
            <person name="Roux S."/>
            <person name="Paez-Espino D."/>
            <person name="Jungbluth S."/>
            <person name="Walsh D.A."/>
            <person name="Denef V.J."/>
            <person name="McMahon K.D."/>
            <person name="Konstantinidis K.T."/>
            <person name="Eloe-Fadrosh E.A."/>
            <person name="Kyrpides N.C."/>
            <person name="Woyke T."/>
        </authorList>
    </citation>
    <scope>NUCLEOTIDE SEQUENCE</scope>
    <source>
        <strain evidence="3">GVMAG-M-3300010158-59</strain>
    </source>
</reference>
<dbReference type="InterPro" id="IPR000358">
    <property type="entry name" value="RNR_small_fam"/>
</dbReference>
<dbReference type="SUPFAM" id="SSF47240">
    <property type="entry name" value="Ferritin-like"/>
    <property type="match status" value="1"/>
</dbReference>
<accession>A0A6C0B9T0</accession>
<sequence length="324" mass="37571">MSKNVLEPLLTPDDKRFVMFPIQDEKIWAMYKKQVDCFWRAEEIDLTKDLAHWDGLASDEQTFISMILAFFAASDGIVLENLALRFMTDVQLSEARAFYGFQIAMENIHSQTYSLLIETYIKDALEKDKLFNAIENFPCIQKKAKWAQKWIGDNRSSFAKRLVGFACVEGIFFSGAFCSIYWLKKRGLMPGLTFSNELISRDEALHTEFAVLLYNKLVKKMSKAKIYEIIKEAVEIEIEFICDALPCKLIGMNSKLMSQYIEFVADRLVVQLGYDKIYNVTNPFDFMELISIEQKTNFFESRVSDYALANKTMDDDVFEFNSDF</sequence>
<evidence type="ECO:0000256" key="1">
    <source>
        <dbReference type="ARBA" id="ARBA00009303"/>
    </source>
</evidence>
<dbReference type="InterPro" id="IPR009078">
    <property type="entry name" value="Ferritin-like_SF"/>
</dbReference>
<feature type="transmembrane region" description="Helical" evidence="2">
    <location>
        <begin position="162"/>
        <end position="183"/>
    </location>
</feature>
<dbReference type="GO" id="GO:0016491">
    <property type="term" value="F:oxidoreductase activity"/>
    <property type="evidence" value="ECO:0007669"/>
    <property type="project" value="InterPro"/>
</dbReference>
<dbReference type="PANTHER" id="PTHR23409:SF18">
    <property type="entry name" value="RIBONUCLEOSIDE-DIPHOSPHATE REDUCTASE SUBUNIT M2"/>
    <property type="match status" value="1"/>
</dbReference>
<evidence type="ECO:0000313" key="3">
    <source>
        <dbReference type="EMBL" id="QHS88800.1"/>
    </source>
</evidence>
<dbReference type="PANTHER" id="PTHR23409">
    <property type="entry name" value="RIBONUCLEOSIDE-DIPHOSPHATE REDUCTASE SMALL CHAIN"/>
    <property type="match status" value="1"/>
</dbReference>
<dbReference type="Gene3D" id="1.10.620.20">
    <property type="entry name" value="Ribonucleotide Reductase, subunit A"/>
    <property type="match status" value="1"/>
</dbReference>
<dbReference type="EMBL" id="MN739102">
    <property type="protein sequence ID" value="QHS88800.1"/>
    <property type="molecule type" value="Genomic_DNA"/>
</dbReference>
<dbReference type="InterPro" id="IPR033909">
    <property type="entry name" value="RNR_small"/>
</dbReference>
<dbReference type="AlphaFoldDB" id="A0A6C0B9T0"/>
<evidence type="ECO:0000256" key="2">
    <source>
        <dbReference type="SAM" id="Phobius"/>
    </source>
</evidence>
<proteinExistence type="inferred from homology"/>